<sequence>MKSFQNLILLQNLYRLKSIGYEYIDHFTINEKRNYEQPSSLDELLHNVHNCHLCDLSKSRTQSMGGYGNANANLVIIDYLVSQAQDSADSYYVGRSGETLKNMIEKVLHLNINDIYVTHAIKCKPLQSNKPSPSEWNSCKSYLFSQLEFIKPKVIVTLGEEAYAHLTNDTADNFENVRGHVIDYKDYKLIPIYHPQYLLRNPELKKITLNDLHTIKSCL</sequence>
<dbReference type="InterPro" id="IPR005122">
    <property type="entry name" value="Uracil-DNA_glycosylase-like"/>
</dbReference>
<dbReference type="Gene3D" id="3.40.470.10">
    <property type="entry name" value="Uracil-DNA glycosylase-like domain"/>
    <property type="match status" value="1"/>
</dbReference>
<dbReference type="GO" id="GO:0046872">
    <property type="term" value="F:metal ion binding"/>
    <property type="evidence" value="ECO:0007669"/>
    <property type="project" value="UniProtKB-KW"/>
</dbReference>
<reference evidence="9 10" key="1">
    <citation type="submission" date="2019-07" db="EMBL/GenBank/DDBJ databases">
        <title>Sulfurimonas paralvinellae sp. nov., a novel mesophilic, hydrogen- and sulfur-oxidizing chemolithoautotroph within the Epsilonproteo- bacteria isolated from a deep-sea hydrothermal vent polychaete nest, reclassification of Thiomicrospira denitrificans as Sulfurimonas denitrificans comb. nov. and emended description of the genus Sulfurimonas.</title>
        <authorList>
            <person name="Wang S."/>
            <person name="Jiang L."/>
            <person name="Shao Z."/>
        </authorList>
    </citation>
    <scope>NUCLEOTIDE SEQUENCE [LARGE SCALE GENOMIC DNA]</scope>
    <source>
        <strain evidence="9 10">GO25</strain>
    </source>
</reference>
<dbReference type="SUPFAM" id="SSF52141">
    <property type="entry name" value="Uracil-DNA glycosylase-like"/>
    <property type="match status" value="1"/>
</dbReference>
<protein>
    <submittedName>
        <fullName evidence="9">Uracil-DNA glycosylase</fullName>
    </submittedName>
</protein>
<dbReference type="PANTHER" id="PTHR33693">
    <property type="entry name" value="TYPE-5 URACIL-DNA GLYCOSYLASE"/>
    <property type="match status" value="1"/>
</dbReference>
<evidence type="ECO:0000259" key="8">
    <source>
        <dbReference type="SMART" id="SM00986"/>
    </source>
</evidence>
<dbReference type="RefSeq" id="WP_193111802.1">
    <property type="nucleotide sequence ID" value="NZ_CP041406.1"/>
</dbReference>
<dbReference type="GO" id="GO:0051539">
    <property type="term" value="F:4 iron, 4 sulfur cluster binding"/>
    <property type="evidence" value="ECO:0007669"/>
    <property type="project" value="UniProtKB-KW"/>
</dbReference>
<gene>
    <name evidence="9" type="ORF">FM071_04365</name>
</gene>
<evidence type="ECO:0000256" key="5">
    <source>
        <dbReference type="ARBA" id="ARBA00023004"/>
    </source>
</evidence>
<dbReference type="Pfam" id="PF03167">
    <property type="entry name" value="UDG"/>
    <property type="match status" value="1"/>
</dbReference>
<keyword evidence="6" id="KW-0411">Iron-sulfur</keyword>
<organism evidence="9 10">
    <name type="scientific">Sulfurimonas paralvinellae</name>
    <dbReference type="NCBI Taxonomy" id="317658"/>
    <lineage>
        <taxon>Bacteria</taxon>
        <taxon>Pseudomonadati</taxon>
        <taxon>Campylobacterota</taxon>
        <taxon>Epsilonproteobacteria</taxon>
        <taxon>Campylobacterales</taxon>
        <taxon>Sulfurimonadaceae</taxon>
        <taxon>Sulfurimonas</taxon>
    </lineage>
</organism>
<keyword evidence="1" id="KW-0004">4Fe-4S</keyword>
<feature type="domain" description="Uracil-DNA glycosylase-like" evidence="8">
    <location>
        <begin position="65"/>
        <end position="213"/>
    </location>
</feature>
<name>A0A7M1B748_9BACT</name>
<evidence type="ECO:0000256" key="1">
    <source>
        <dbReference type="ARBA" id="ARBA00022485"/>
    </source>
</evidence>
<evidence type="ECO:0000256" key="6">
    <source>
        <dbReference type="ARBA" id="ARBA00023014"/>
    </source>
</evidence>
<proteinExistence type="predicted"/>
<keyword evidence="4" id="KW-0378">Hydrolase</keyword>
<dbReference type="CDD" id="cd10030">
    <property type="entry name" value="UDG-F4_TTUDGA_SPO1dp_like"/>
    <property type="match status" value="1"/>
</dbReference>
<dbReference type="KEGG" id="spal:FM071_04365"/>
<keyword evidence="10" id="KW-1185">Reference proteome</keyword>
<evidence type="ECO:0000256" key="7">
    <source>
        <dbReference type="ARBA" id="ARBA00023204"/>
    </source>
</evidence>
<dbReference type="AlphaFoldDB" id="A0A7M1B748"/>
<dbReference type="Proteomes" id="UP000593580">
    <property type="component" value="Chromosome"/>
</dbReference>
<dbReference type="GO" id="GO:0097506">
    <property type="term" value="F:deaminated base DNA N-glycosylase activity"/>
    <property type="evidence" value="ECO:0007669"/>
    <property type="project" value="UniProtKB-ARBA"/>
</dbReference>
<dbReference type="PANTHER" id="PTHR33693:SF1">
    <property type="entry name" value="TYPE-4 URACIL-DNA GLYCOSYLASE"/>
    <property type="match status" value="1"/>
</dbReference>
<accession>A0A7M1B748</accession>
<keyword evidence="5" id="KW-0408">Iron</keyword>
<keyword evidence="3" id="KW-0227">DNA damage</keyword>
<evidence type="ECO:0000313" key="10">
    <source>
        <dbReference type="Proteomes" id="UP000593580"/>
    </source>
</evidence>
<dbReference type="SMART" id="SM00986">
    <property type="entry name" value="UDG"/>
    <property type="match status" value="1"/>
</dbReference>
<dbReference type="InterPro" id="IPR036895">
    <property type="entry name" value="Uracil-DNA_glycosylase-like_sf"/>
</dbReference>
<evidence type="ECO:0000256" key="3">
    <source>
        <dbReference type="ARBA" id="ARBA00022763"/>
    </source>
</evidence>
<evidence type="ECO:0000256" key="2">
    <source>
        <dbReference type="ARBA" id="ARBA00022723"/>
    </source>
</evidence>
<dbReference type="SMART" id="SM00987">
    <property type="entry name" value="UreE_C"/>
    <property type="match status" value="1"/>
</dbReference>
<keyword evidence="7" id="KW-0234">DNA repair</keyword>
<dbReference type="InterPro" id="IPR051536">
    <property type="entry name" value="UDG_Type-4/5"/>
</dbReference>
<evidence type="ECO:0000256" key="4">
    <source>
        <dbReference type="ARBA" id="ARBA00022801"/>
    </source>
</evidence>
<dbReference type="GO" id="GO:0006281">
    <property type="term" value="P:DNA repair"/>
    <property type="evidence" value="ECO:0007669"/>
    <property type="project" value="UniProtKB-KW"/>
</dbReference>
<keyword evidence="2" id="KW-0479">Metal-binding</keyword>
<dbReference type="EMBL" id="CP041406">
    <property type="protein sequence ID" value="QOP45557.1"/>
    <property type="molecule type" value="Genomic_DNA"/>
</dbReference>
<evidence type="ECO:0000313" key="9">
    <source>
        <dbReference type="EMBL" id="QOP45557.1"/>
    </source>
</evidence>